<evidence type="ECO:0000313" key="4">
    <source>
        <dbReference type="EMBL" id="UOQ69134.1"/>
    </source>
</evidence>
<dbReference type="EMBL" id="CP095064">
    <property type="protein sequence ID" value="UOQ69134.1"/>
    <property type="molecule type" value="Genomic_DNA"/>
</dbReference>
<evidence type="ECO:0000313" key="5">
    <source>
        <dbReference type="Proteomes" id="UP000830401"/>
    </source>
</evidence>
<dbReference type="InterPro" id="IPR001375">
    <property type="entry name" value="Peptidase_S9_cat"/>
</dbReference>
<accession>A0ABY4GE37</accession>
<geneLocation type="plasmid" evidence="4 5">
    <name>unnamed3</name>
</geneLocation>
<feature type="signal peptide" evidence="2">
    <location>
        <begin position="1"/>
        <end position="20"/>
    </location>
</feature>
<proteinExistence type="predicted"/>
<keyword evidence="5" id="KW-1185">Reference proteome</keyword>
<dbReference type="Proteomes" id="UP000830401">
    <property type="component" value="Plasmid unnamed3"/>
</dbReference>
<evidence type="ECO:0000256" key="2">
    <source>
        <dbReference type="SAM" id="SignalP"/>
    </source>
</evidence>
<keyword evidence="1" id="KW-0378">Hydrolase</keyword>
<evidence type="ECO:0000259" key="3">
    <source>
        <dbReference type="Pfam" id="PF00326"/>
    </source>
</evidence>
<keyword evidence="2" id="KW-0732">Signal</keyword>
<feature type="domain" description="Peptidase S9 prolyl oligopeptidase catalytic" evidence="3">
    <location>
        <begin position="110"/>
        <end position="303"/>
    </location>
</feature>
<dbReference type="RefSeq" id="WP_245126888.1">
    <property type="nucleotide sequence ID" value="NZ_CP095064.1"/>
</dbReference>
<sequence>MKVAIGVILPALLSSHSSWAQDGRILRKKPFLLAEGVFKEFARRNPEFSRNLRGVAFYRITYLSDGLRVTGYLAEPKEKGNYPCIISNRGGNREYGQWDTVQIAYTLGRMATWKYVVIASQYRGNDGGEGKEELGGKEVQDVLNLLPALSQVPNADTSRIGIEGGSRGGMMTYLALKSTSRFKAAAVNSGVTNPVTHIKNRPDLESEYSEVIPGYATNKEAVLKARSAVFWADKMSKTTPLLVQHGSSDWRVPAAEALELVQALYACQHPTRFILYEGATHALREVGAQYFAEMKRHFDYYVRDENPVPRMTPHGP</sequence>
<reference evidence="4" key="1">
    <citation type="submission" date="2022-04" db="EMBL/GenBank/DDBJ databases">
        <title>Hymenobacter sp. isolated from the air.</title>
        <authorList>
            <person name="Won M."/>
            <person name="Lee C.-M."/>
            <person name="Woen H.-Y."/>
            <person name="Kwon S.-W."/>
        </authorList>
    </citation>
    <scope>NUCLEOTIDE SEQUENCE</scope>
    <source>
        <strain evidence="4">5420S-77</strain>
        <plasmid evidence="4">unnamed3</plasmid>
    </source>
</reference>
<protein>
    <submittedName>
        <fullName evidence="4">Prolyl oligopeptidase family serine peptidase</fullName>
    </submittedName>
</protein>
<dbReference type="Gene3D" id="3.40.50.1820">
    <property type="entry name" value="alpha/beta hydrolase"/>
    <property type="match status" value="1"/>
</dbReference>
<name>A0ABY4GE37_9BACT</name>
<evidence type="ECO:0000256" key="1">
    <source>
        <dbReference type="ARBA" id="ARBA00022801"/>
    </source>
</evidence>
<dbReference type="InterPro" id="IPR029058">
    <property type="entry name" value="AB_hydrolase_fold"/>
</dbReference>
<dbReference type="SUPFAM" id="SSF53474">
    <property type="entry name" value="alpha/beta-Hydrolases"/>
    <property type="match status" value="1"/>
</dbReference>
<gene>
    <name evidence="4" type="ORF">MUN86_25805</name>
</gene>
<dbReference type="PANTHER" id="PTHR42776">
    <property type="entry name" value="SERINE PEPTIDASE S9 FAMILY MEMBER"/>
    <property type="match status" value="1"/>
</dbReference>
<dbReference type="Pfam" id="PF00326">
    <property type="entry name" value="Peptidase_S9"/>
    <property type="match status" value="1"/>
</dbReference>
<organism evidence="4 5">
    <name type="scientific">Hymenobacter volaticus</name>
    <dbReference type="NCBI Taxonomy" id="2932254"/>
    <lineage>
        <taxon>Bacteria</taxon>
        <taxon>Pseudomonadati</taxon>
        <taxon>Bacteroidota</taxon>
        <taxon>Cytophagia</taxon>
        <taxon>Cytophagales</taxon>
        <taxon>Hymenobacteraceae</taxon>
        <taxon>Hymenobacter</taxon>
    </lineage>
</organism>
<feature type="chain" id="PRO_5046288753" evidence="2">
    <location>
        <begin position="21"/>
        <end position="316"/>
    </location>
</feature>
<dbReference type="PANTHER" id="PTHR42776:SF27">
    <property type="entry name" value="DIPEPTIDYL PEPTIDASE FAMILY MEMBER 6"/>
    <property type="match status" value="1"/>
</dbReference>
<keyword evidence="4" id="KW-0614">Plasmid</keyword>